<proteinExistence type="predicted"/>
<accession>A0A4Y3V5V1</accession>
<evidence type="ECO:0000313" key="2">
    <source>
        <dbReference type="Proteomes" id="UP000317881"/>
    </source>
</evidence>
<dbReference type="Proteomes" id="UP000317881">
    <property type="component" value="Unassembled WGS sequence"/>
</dbReference>
<keyword evidence="2" id="KW-1185">Reference proteome</keyword>
<dbReference type="EMBL" id="BJND01000001">
    <property type="protein sequence ID" value="GEC02347.1"/>
    <property type="molecule type" value="Genomic_DNA"/>
</dbReference>
<sequence length="93" mass="10360">MPTYETTTRFTADLDRLTPEQRRCFRQAVTTFVADLQAGDGFRASLREVRGFAESGRGLTGNPSASLCFRRRTSGFSHLVDEACQWSPVRSGP</sequence>
<dbReference type="OrthoDB" id="3215594at2"/>
<reference evidence="1 2" key="1">
    <citation type="submission" date="2019-06" db="EMBL/GenBank/DDBJ databases">
        <title>Whole genome shotgun sequence of Streptomyces spinoverrucosus NBRC 14228.</title>
        <authorList>
            <person name="Hosoyama A."/>
            <person name="Uohara A."/>
            <person name="Ohji S."/>
            <person name="Ichikawa N."/>
        </authorList>
    </citation>
    <scope>NUCLEOTIDE SEQUENCE [LARGE SCALE GENOMIC DNA]</scope>
    <source>
        <strain evidence="1 2">NBRC 14228</strain>
    </source>
</reference>
<protein>
    <submittedName>
        <fullName evidence="1">Uncharacterized protein</fullName>
    </submittedName>
</protein>
<name>A0A4Y3V5V1_9ACTN</name>
<comment type="caution">
    <text evidence="1">The sequence shown here is derived from an EMBL/GenBank/DDBJ whole genome shotgun (WGS) entry which is preliminary data.</text>
</comment>
<dbReference type="AlphaFoldDB" id="A0A4Y3V5V1"/>
<evidence type="ECO:0000313" key="1">
    <source>
        <dbReference type="EMBL" id="GEC02347.1"/>
    </source>
</evidence>
<gene>
    <name evidence="1" type="ORF">SSP24_00020</name>
</gene>
<organism evidence="1 2">
    <name type="scientific">Streptomyces spinoverrucosus</name>
    <dbReference type="NCBI Taxonomy" id="284043"/>
    <lineage>
        <taxon>Bacteria</taxon>
        <taxon>Bacillati</taxon>
        <taxon>Actinomycetota</taxon>
        <taxon>Actinomycetes</taxon>
        <taxon>Kitasatosporales</taxon>
        <taxon>Streptomycetaceae</taxon>
        <taxon>Streptomyces</taxon>
    </lineage>
</organism>